<reference evidence="3" key="1">
    <citation type="journal article" date="2023" name="Nat. Commun.">
        <title>Diploid and tetraploid genomes of Acorus and the evolution of monocots.</title>
        <authorList>
            <person name="Ma L."/>
            <person name="Liu K.W."/>
            <person name="Li Z."/>
            <person name="Hsiao Y.Y."/>
            <person name="Qi Y."/>
            <person name="Fu T."/>
            <person name="Tang G.D."/>
            <person name="Zhang D."/>
            <person name="Sun W.H."/>
            <person name="Liu D.K."/>
            <person name="Li Y."/>
            <person name="Chen G.Z."/>
            <person name="Liu X.D."/>
            <person name="Liao X.Y."/>
            <person name="Jiang Y.T."/>
            <person name="Yu X."/>
            <person name="Hao Y."/>
            <person name="Huang J."/>
            <person name="Zhao X.W."/>
            <person name="Ke S."/>
            <person name="Chen Y.Y."/>
            <person name="Wu W.L."/>
            <person name="Hsu J.L."/>
            <person name="Lin Y.F."/>
            <person name="Huang M.D."/>
            <person name="Li C.Y."/>
            <person name="Huang L."/>
            <person name="Wang Z.W."/>
            <person name="Zhao X."/>
            <person name="Zhong W.Y."/>
            <person name="Peng D.H."/>
            <person name="Ahmad S."/>
            <person name="Lan S."/>
            <person name="Zhang J.S."/>
            <person name="Tsai W.C."/>
            <person name="Van de Peer Y."/>
            <person name="Liu Z.J."/>
        </authorList>
    </citation>
    <scope>NUCLEOTIDE SEQUENCE</scope>
    <source>
        <strain evidence="3">SCP</strain>
    </source>
</reference>
<proteinExistence type="predicted"/>
<dbReference type="InterPro" id="IPR006501">
    <property type="entry name" value="Pectinesterase_inhib_dom"/>
</dbReference>
<dbReference type="PANTHER" id="PTHR31890">
    <property type="entry name" value="PLANT INVERTASE/PECTIN METHYLESTERASE INHIBITOR SUPERFAMILY PROTEIN"/>
    <property type="match status" value="1"/>
</dbReference>
<evidence type="ECO:0000313" key="3">
    <source>
        <dbReference type="EMBL" id="KAK1267845.1"/>
    </source>
</evidence>
<dbReference type="SUPFAM" id="SSF101148">
    <property type="entry name" value="Plant invertase/pectin methylesterase inhibitor"/>
    <property type="match status" value="1"/>
</dbReference>
<evidence type="ECO:0000313" key="4">
    <source>
        <dbReference type="Proteomes" id="UP001179952"/>
    </source>
</evidence>
<dbReference type="Pfam" id="PF04043">
    <property type="entry name" value="PMEI"/>
    <property type="match status" value="1"/>
</dbReference>
<dbReference type="Gene3D" id="1.20.140.40">
    <property type="entry name" value="Invertase/pectin methylesterase inhibitor family protein"/>
    <property type="match status" value="1"/>
</dbReference>
<keyword evidence="1" id="KW-0732">Signal</keyword>
<reference evidence="3" key="2">
    <citation type="submission" date="2023-06" db="EMBL/GenBank/DDBJ databases">
        <authorList>
            <person name="Ma L."/>
            <person name="Liu K.-W."/>
            <person name="Li Z."/>
            <person name="Hsiao Y.-Y."/>
            <person name="Qi Y."/>
            <person name="Fu T."/>
            <person name="Tang G."/>
            <person name="Zhang D."/>
            <person name="Sun W.-H."/>
            <person name="Liu D.-K."/>
            <person name="Li Y."/>
            <person name="Chen G.-Z."/>
            <person name="Liu X.-D."/>
            <person name="Liao X.-Y."/>
            <person name="Jiang Y.-T."/>
            <person name="Yu X."/>
            <person name="Hao Y."/>
            <person name="Huang J."/>
            <person name="Zhao X.-W."/>
            <person name="Ke S."/>
            <person name="Chen Y.-Y."/>
            <person name="Wu W.-L."/>
            <person name="Hsu J.-L."/>
            <person name="Lin Y.-F."/>
            <person name="Huang M.-D."/>
            <person name="Li C.-Y."/>
            <person name="Huang L."/>
            <person name="Wang Z.-W."/>
            <person name="Zhao X."/>
            <person name="Zhong W.-Y."/>
            <person name="Peng D.-H."/>
            <person name="Ahmad S."/>
            <person name="Lan S."/>
            <person name="Zhang J.-S."/>
            <person name="Tsai W.-C."/>
            <person name="Van De Peer Y."/>
            <person name="Liu Z.-J."/>
        </authorList>
    </citation>
    <scope>NUCLEOTIDE SEQUENCE</scope>
    <source>
        <strain evidence="3">SCP</strain>
        <tissue evidence="3">Leaves</tissue>
    </source>
</reference>
<feature type="domain" description="Pectinesterase inhibitor" evidence="2">
    <location>
        <begin position="28"/>
        <end position="159"/>
    </location>
</feature>
<dbReference type="AlphaFoldDB" id="A0AAV9AUP8"/>
<dbReference type="InterPro" id="IPR035513">
    <property type="entry name" value="Invertase/methylesterase_inhib"/>
</dbReference>
<evidence type="ECO:0000256" key="1">
    <source>
        <dbReference type="SAM" id="SignalP"/>
    </source>
</evidence>
<protein>
    <recommendedName>
        <fullName evidence="2">Pectinesterase inhibitor domain-containing protein</fullName>
    </recommendedName>
</protein>
<dbReference type="PANTHER" id="PTHR31890:SF9">
    <property type="entry name" value="PLANT INVERTASE_PECTIN METHYLESTERASE INHIBITOR SUPERFAMILY PROTEIN"/>
    <property type="match status" value="1"/>
</dbReference>
<keyword evidence="4" id="KW-1185">Reference proteome</keyword>
<organism evidence="3 4">
    <name type="scientific">Acorus gramineus</name>
    <name type="common">Dwarf sweet flag</name>
    <dbReference type="NCBI Taxonomy" id="55184"/>
    <lineage>
        <taxon>Eukaryota</taxon>
        <taxon>Viridiplantae</taxon>
        <taxon>Streptophyta</taxon>
        <taxon>Embryophyta</taxon>
        <taxon>Tracheophyta</taxon>
        <taxon>Spermatophyta</taxon>
        <taxon>Magnoliopsida</taxon>
        <taxon>Liliopsida</taxon>
        <taxon>Acoraceae</taxon>
        <taxon>Acorus</taxon>
    </lineage>
</organism>
<accession>A0AAV9AUP8</accession>
<dbReference type="NCBIfam" id="TIGR01614">
    <property type="entry name" value="PME_inhib"/>
    <property type="match status" value="1"/>
</dbReference>
<sequence>MAVVDLRLPTALLLLLLSAVQYSSADLNFIYAVCSDLPLHHEPDACVRLLKLDQRSYNATTQEELSSIALDIVSKNYTRTRDFLHEMAIQHHGEPIQIPCDKCVYYYNVSLPKLYNAQAILEKKAYHDALLLVHQAADAPSICDSGFSDADIPSPVQQTDADLLVDSQVTQDLIRLNFS</sequence>
<feature type="signal peptide" evidence="1">
    <location>
        <begin position="1"/>
        <end position="25"/>
    </location>
</feature>
<name>A0AAV9AUP8_ACOGR</name>
<comment type="caution">
    <text evidence="3">The sequence shown here is derived from an EMBL/GenBank/DDBJ whole genome shotgun (WGS) entry which is preliminary data.</text>
</comment>
<dbReference type="EMBL" id="JAUJYN010000006">
    <property type="protein sequence ID" value="KAK1267845.1"/>
    <property type="molecule type" value="Genomic_DNA"/>
</dbReference>
<dbReference type="GO" id="GO:0004857">
    <property type="term" value="F:enzyme inhibitor activity"/>
    <property type="evidence" value="ECO:0007669"/>
    <property type="project" value="InterPro"/>
</dbReference>
<evidence type="ECO:0000259" key="2">
    <source>
        <dbReference type="Pfam" id="PF04043"/>
    </source>
</evidence>
<gene>
    <name evidence="3" type="ORF">QJS04_geneDACA013648</name>
</gene>
<dbReference type="Proteomes" id="UP001179952">
    <property type="component" value="Unassembled WGS sequence"/>
</dbReference>
<feature type="chain" id="PRO_5043911386" description="Pectinesterase inhibitor domain-containing protein" evidence="1">
    <location>
        <begin position="26"/>
        <end position="179"/>
    </location>
</feature>